<dbReference type="Proteomes" id="UP000619260">
    <property type="component" value="Unassembled WGS sequence"/>
</dbReference>
<evidence type="ECO:0000313" key="2">
    <source>
        <dbReference type="Proteomes" id="UP000619260"/>
    </source>
</evidence>
<dbReference type="PANTHER" id="PTHR36166:SF1">
    <property type="entry name" value="SRPBCC DOMAIN-CONTAINING PROTEIN"/>
    <property type="match status" value="1"/>
</dbReference>
<comment type="caution">
    <text evidence="1">The sequence shown here is derived from an EMBL/GenBank/DDBJ whole genome shotgun (WGS) entry which is preliminary data.</text>
</comment>
<evidence type="ECO:0008006" key="3">
    <source>
        <dbReference type="Google" id="ProtNLM"/>
    </source>
</evidence>
<sequence>MFPPVRTIEAVTAIAATPRKVWDVLTDFPKYPLWTTYIQRLEGRPVVGSRLKVVLGPPGRRPYVVHAPVLEATPGARLAWAAVIPGAGWLPRAIYTGVHEFVLSAVADGGTRLTHREHFGGLLARLVKEGPRGADEGFTAFNQALKARAESLPTGRR</sequence>
<dbReference type="Pfam" id="PF10604">
    <property type="entry name" value="Polyketide_cyc2"/>
    <property type="match status" value="1"/>
</dbReference>
<proteinExistence type="predicted"/>
<organism evidence="1 2">
    <name type="scientific">Virgisporangium aliadipatigenens</name>
    <dbReference type="NCBI Taxonomy" id="741659"/>
    <lineage>
        <taxon>Bacteria</taxon>
        <taxon>Bacillati</taxon>
        <taxon>Actinomycetota</taxon>
        <taxon>Actinomycetes</taxon>
        <taxon>Micromonosporales</taxon>
        <taxon>Micromonosporaceae</taxon>
        <taxon>Virgisporangium</taxon>
    </lineage>
</organism>
<dbReference type="EMBL" id="BOPF01000047">
    <property type="protein sequence ID" value="GIJ51369.1"/>
    <property type="molecule type" value="Genomic_DNA"/>
</dbReference>
<gene>
    <name evidence="1" type="ORF">Val02_82550</name>
</gene>
<keyword evidence="2" id="KW-1185">Reference proteome</keyword>
<accession>A0A8J4DV18</accession>
<evidence type="ECO:0000313" key="1">
    <source>
        <dbReference type="EMBL" id="GIJ51369.1"/>
    </source>
</evidence>
<dbReference type="AlphaFoldDB" id="A0A8J4DV18"/>
<dbReference type="Gene3D" id="3.30.530.20">
    <property type="match status" value="1"/>
</dbReference>
<dbReference type="InterPro" id="IPR019587">
    <property type="entry name" value="Polyketide_cyclase/dehydratase"/>
</dbReference>
<name>A0A8J4DV18_9ACTN</name>
<dbReference type="CDD" id="cd07822">
    <property type="entry name" value="SRPBCC_4"/>
    <property type="match status" value="1"/>
</dbReference>
<dbReference type="InterPro" id="IPR023393">
    <property type="entry name" value="START-like_dom_sf"/>
</dbReference>
<dbReference type="PANTHER" id="PTHR36166">
    <property type="entry name" value="CHROMOSOME 9, WHOLE GENOME SHOTGUN SEQUENCE"/>
    <property type="match status" value="1"/>
</dbReference>
<reference evidence="1" key="1">
    <citation type="submission" date="2021-01" db="EMBL/GenBank/DDBJ databases">
        <title>Whole genome shotgun sequence of Virgisporangium aliadipatigenens NBRC 105644.</title>
        <authorList>
            <person name="Komaki H."/>
            <person name="Tamura T."/>
        </authorList>
    </citation>
    <scope>NUCLEOTIDE SEQUENCE</scope>
    <source>
        <strain evidence="1">NBRC 105644</strain>
    </source>
</reference>
<protein>
    <recommendedName>
        <fullName evidence="3">SRPBCC domain-containing protein</fullName>
    </recommendedName>
</protein>
<dbReference type="SUPFAM" id="SSF55961">
    <property type="entry name" value="Bet v1-like"/>
    <property type="match status" value="1"/>
</dbReference>